<comment type="similarity">
    <text evidence="2 7">Belongs to the DXO/Dom3Z family.</text>
</comment>
<dbReference type="Proteomes" id="UP000298138">
    <property type="component" value="Unassembled WGS sequence"/>
</dbReference>
<sequence length="364" mass="42386">MATSQFPLHPQSRYANLNSAIRQPTEFTCFSYDNTRRYHSDDSSLRYYYTPHLPADLNRGFDEFEKHDDTIDEHLDGLLRALEEYERTTGEIVKADVVTWRGMLTKIMSLPFDLRNSFEMNATRFQDTIFIEEHHPFKMSSQRPLDRRGKLMSFWGYKFETLATLSQTWDDTPRSVIEGRGNEVVNNEAQFCSIVKTGFADVKVVIAGEVDAIWDERRPDSPTPHNYVELKTSKRPTSERDDINFERKLQRIWAQSFLLGVPRVMVGFRDNDGTLLSVEEFFTRDIPKIAKRSGRNLWDGKYSIDFTTALLQWLKAAIPSVEETEGVVWRIRYREGMPGVEVERTDEKSFLTQSFIDWRKSGGT</sequence>
<keyword evidence="7" id="KW-0539">Nucleus</keyword>
<keyword evidence="7" id="KW-0547">Nucleotide-binding</keyword>
<protein>
    <recommendedName>
        <fullName evidence="7">Decapping nuclease</fullName>
        <ecNumber evidence="7">3.6.1.-</ecNumber>
    </recommendedName>
</protein>
<dbReference type="GO" id="GO:0004518">
    <property type="term" value="F:nuclease activity"/>
    <property type="evidence" value="ECO:0007669"/>
    <property type="project" value="UniProtKB-KW"/>
</dbReference>
<dbReference type="AlphaFoldDB" id="A0A4S2MWM0"/>
<evidence type="ECO:0000256" key="3">
    <source>
        <dbReference type="ARBA" id="ARBA00044676"/>
    </source>
</evidence>
<keyword evidence="7" id="KW-0378">Hydrolase</keyword>
<dbReference type="InterPro" id="IPR013961">
    <property type="entry name" value="RAI1"/>
</dbReference>
<organism evidence="9 10">
    <name type="scientific">Ascodesmis nigricans</name>
    <dbReference type="NCBI Taxonomy" id="341454"/>
    <lineage>
        <taxon>Eukaryota</taxon>
        <taxon>Fungi</taxon>
        <taxon>Dikarya</taxon>
        <taxon>Ascomycota</taxon>
        <taxon>Pezizomycotina</taxon>
        <taxon>Pezizomycetes</taxon>
        <taxon>Pezizales</taxon>
        <taxon>Ascodesmidaceae</taxon>
        <taxon>Ascodesmis</taxon>
    </lineage>
</organism>
<keyword evidence="7" id="KW-0479">Metal-binding</keyword>
<dbReference type="InParanoid" id="A0A4S2MWM0"/>
<dbReference type="GO" id="GO:0000956">
    <property type="term" value="P:nuclear-transcribed mRNA catabolic process"/>
    <property type="evidence" value="ECO:0007669"/>
    <property type="project" value="TreeGrafter"/>
</dbReference>
<keyword evidence="7" id="KW-0540">Nuclease</keyword>
<evidence type="ECO:0000256" key="1">
    <source>
        <dbReference type="ARBA" id="ARBA00001968"/>
    </source>
</evidence>
<dbReference type="PANTHER" id="PTHR12395">
    <property type="entry name" value="DOM-3 RELATED"/>
    <property type="match status" value="1"/>
</dbReference>
<name>A0A4S2MWM0_9PEZI</name>
<dbReference type="PANTHER" id="PTHR12395:SF9">
    <property type="entry name" value="DECAPPING AND EXORIBONUCLEASE PROTEIN"/>
    <property type="match status" value="1"/>
</dbReference>
<comment type="subcellular location">
    <subcellularLocation>
        <location evidence="7">Nucleus</location>
    </subcellularLocation>
</comment>
<dbReference type="OrthoDB" id="5853397at2759"/>
<dbReference type="STRING" id="341454.A0A4S2MWM0"/>
<gene>
    <name evidence="9" type="ORF">EX30DRAFT_395873</name>
</gene>
<evidence type="ECO:0000313" key="9">
    <source>
        <dbReference type="EMBL" id="TGZ81062.1"/>
    </source>
</evidence>
<evidence type="ECO:0000256" key="7">
    <source>
        <dbReference type="RuleBase" id="RU367113"/>
    </source>
</evidence>
<comment type="function">
    <text evidence="5">Decapping enzyme for NAD-capped RNAs: specifically hydrolyzes the nicotinamide adenine dinucleotide (NAD) cap from a subset of RNAs by removing the entire NAD moiety from the 5'-end of an NAD-capped RNA. The NAD-cap is present at the 5'-end of some RNAs and snoRNAs. In contrast to the canonical 5'-end N7 methylguanosine (m7G) cap, the NAD cap promotes mRNA decay. Also acts as a non-canonical decapping enzyme that removes the entire cap structure of m7G capped or incompletely capped RNAs. Has decapping activity toward incomplete 5'-end m7G cap mRNAs such as unmethylated 5'-end-capped RNA (cap0), while it has no activity toward 2'-O-ribose methylated m7G cap (cap1). Also possesses RNA 5'-pyrophosphohydrolase activity by hydrolyzing the 5'-end triphosphate to release pyrophosphates. Stimulates exoribonuclease activity of Rat1, allowing it to degrade RNAs with stable secondary structure more effectively.</text>
</comment>
<dbReference type="Pfam" id="PF08652">
    <property type="entry name" value="RAI1"/>
    <property type="match status" value="1"/>
</dbReference>
<dbReference type="GO" id="GO:0005829">
    <property type="term" value="C:cytosol"/>
    <property type="evidence" value="ECO:0007669"/>
    <property type="project" value="TreeGrafter"/>
</dbReference>
<comment type="catalytic activity">
    <reaction evidence="3">
        <text>a 5'-end (N(7)-methyl 5'-triphosphoguanosine)-ribonucleoside-ribonucleotide in mRNA + H2O = a (N(7)-methyl 5'-triphosphoguanosine)-nucleoside + a 5'-end phospho-ribonucleoside in mRNA + H(+)</text>
        <dbReference type="Rhea" id="RHEA:66928"/>
        <dbReference type="Rhea" id="RHEA-COMP:15692"/>
        <dbReference type="Rhea" id="RHEA-COMP:17313"/>
        <dbReference type="ChEBI" id="CHEBI:15377"/>
        <dbReference type="ChEBI" id="CHEBI:15378"/>
        <dbReference type="ChEBI" id="CHEBI:138282"/>
        <dbReference type="ChEBI" id="CHEBI:172876"/>
        <dbReference type="ChEBI" id="CHEBI:172877"/>
    </reaction>
    <physiologicalReaction direction="left-to-right" evidence="3">
        <dbReference type="Rhea" id="RHEA:66929"/>
    </physiologicalReaction>
</comment>
<dbReference type="GO" id="GO:0005634">
    <property type="term" value="C:nucleus"/>
    <property type="evidence" value="ECO:0007669"/>
    <property type="project" value="UniProtKB-SubCell"/>
</dbReference>
<dbReference type="EMBL" id="ML220121">
    <property type="protein sequence ID" value="TGZ81062.1"/>
    <property type="molecule type" value="Genomic_DNA"/>
</dbReference>
<feature type="domain" description="RAI1-like" evidence="8">
    <location>
        <begin position="22"/>
        <end position="355"/>
    </location>
</feature>
<dbReference type="FunCoup" id="A0A4S2MWM0">
    <property type="interactions" value="631"/>
</dbReference>
<evidence type="ECO:0000256" key="2">
    <source>
        <dbReference type="ARBA" id="ARBA00006562"/>
    </source>
</evidence>
<evidence type="ECO:0000313" key="10">
    <source>
        <dbReference type="Proteomes" id="UP000298138"/>
    </source>
</evidence>
<dbReference type="GO" id="GO:0046872">
    <property type="term" value="F:metal ion binding"/>
    <property type="evidence" value="ECO:0007669"/>
    <property type="project" value="UniProtKB-KW"/>
</dbReference>
<keyword evidence="7" id="KW-0694">RNA-binding</keyword>
<accession>A0A4S2MWM0</accession>
<evidence type="ECO:0000256" key="6">
    <source>
        <dbReference type="ARBA" id="ARBA00048124"/>
    </source>
</evidence>
<dbReference type="GO" id="GO:0110155">
    <property type="term" value="P:NAD-cap decapping"/>
    <property type="evidence" value="ECO:0007669"/>
    <property type="project" value="TreeGrafter"/>
</dbReference>
<comment type="catalytic activity">
    <reaction evidence="4">
        <text>a 5'-end triphospho-ribonucleoside in mRNA + H2O = a 5'-end phospho-ribonucleoside in mRNA + diphosphate + H(+)</text>
        <dbReference type="Rhea" id="RHEA:78683"/>
        <dbReference type="Rhea" id="RHEA-COMP:15692"/>
        <dbReference type="Rhea" id="RHEA-COMP:17164"/>
        <dbReference type="ChEBI" id="CHEBI:15377"/>
        <dbReference type="ChEBI" id="CHEBI:15378"/>
        <dbReference type="ChEBI" id="CHEBI:33019"/>
        <dbReference type="ChEBI" id="CHEBI:138282"/>
        <dbReference type="ChEBI" id="CHEBI:167618"/>
    </reaction>
    <physiologicalReaction direction="left-to-right" evidence="4">
        <dbReference type="Rhea" id="RHEA:78684"/>
    </physiologicalReaction>
</comment>
<evidence type="ECO:0000259" key="8">
    <source>
        <dbReference type="Pfam" id="PF08652"/>
    </source>
</evidence>
<comment type="cofactor">
    <cofactor evidence="1 7">
        <name>a divalent metal cation</name>
        <dbReference type="ChEBI" id="CHEBI:60240"/>
    </cofactor>
</comment>
<dbReference type="EC" id="3.6.1.-" evidence="7"/>
<dbReference type="GO" id="GO:0034353">
    <property type="term" value="F:mRNA 5'-diphosphatase activity"/>
    <property type="evidence" value="ECO:0007669"/>
    <property type="project" value="TreeGrafter"/>
</dbReference>
<evidence type="ECO:0000256" key="5">
    <source>
        <dbReference type="ARBA" id="ARBA00046211"/>
    </source>
</evidence>
<dbReference type="GO" id="GO:0003723">
    <property type="term" value="F:RNA binding"/>
    <property type="evidence" value="ECO:0007669"/>
    <property type="project" value="UniProtKB-KW"/>
</dbReference>
<evidence type="ECO:0000256" key="4">
    <source>
        <dbReference type="ARBA" id="ARBA00044692"/>
    </source>
</evidence>
<dbReference type="GO" id="GO:0000166">
    <property type="term" value="F:nucleotide binding"/>
    <property type="evidence" value="ECO:0007669"/>
    <property type="project" value="UniProtKB-KW"/>
</dbReference>
<reference evidence="9 10" key="1">
    <citation type="submission" date="2019-04" db="EMBL/GenBank/DDBJ databases">
        <title>Comparative genomics and transcriptomics to analyze fruiting body development in filamentous ascomycetes.</title>
        <authorList>
            <consortium name="DOE Joint Genome Institute"/>
            <person name="Lutkenhaus R."/>
            <person name="Traeger S."/>
            <person name="Breuer J."/>
            <person name="Kuo A."/>
            <person name="Lipzen A."/>
            <person name="Pangilinan J."/>
            <person name="Dilworth D."/>
            <person name="Sandor L."/>
            <person name="Poggeler S."/>
            <person name="Barry K."/>
            <person name="Grigoriev I.V."/>
            <person name="Nowrousian M."/>
        </authorList>
    </citation>
    <scope>NUCLEOTIDE SEQUENCE [LARGE SCALE GENOMIC DNA]</scope>
    <source>
        <strain evidence="9 10">CBS 389.68</strain>
    </source>
</reference>
<keyword evidence="10" id="KW-1185">Reference proteome</keyword>
<proteinExistence type="inferred from homology"/>
<comment type="catalytic activity">
    <reaction evidence="6">
        <text>a 5'-end NAD(+)-phospho-ribonucleoside in mRNA + H2O = a 5'-end phospho-ribonucleoside in mRNA + NAD(+) + H(+)</text>
        <dbReference type="Rhea" id="RHEA:60880"/>
        <dbReference type="Rhea" id="RHEA-COMP:15692"/>
        <dbReference type="Rhea" id="RHEA-COMP:15698"/>
        <dbReference type="ChEBI" id="CHEBI:15377"/>
        <dbReference type="ChEBI" id="CHEBI:15378"/>
        <dbReference type="ChEBI" id="CHEBI:57540"/>
        <dbReference type="ChEBI" id="CHEBI:138282"/>
        <dbReference type="ChEBI" id="CHEBI:144029"/>
    </reaction>
    <physiologicalReaction direction="left-to-right" evidence="6">
        <dbReference type="Rhea" id="RHEA:60881"/>
    </physiologicalReaction>
</comment>
<dbReference type="InterPro" id="IPR039039">
    <property type="entry name" value="RAI1-like_fam"/>
</dbReference>